<dbReference type="InterPro" id="IPR026444">
    <property type="entry name" value="Secre_tail"/>
</dbReference>
<dbReference type="EMBL" id="BAABCT010000002">
    <property type="protein sequence ID" value="GAA4065862.1"/>
    <property type="molecule type" value="Genomic_DNA"/>
</dbReference>
<sequence length="313" mass="33683">MKKLLLSFLMIGAISSNAQTTIYEDSFETYADFTISNFGGWGVIDVDLLNTYTGGLPTGATPWPNAGDPQAFMIFNPSVAGVTNAATGADLRNFDPRTGLKVAACWAGVPAAPVTANNDWLISPPITLGSSGNVLSFWAKSLSSSYGLERYRVAIFVGSSDPLPSQFVYLAGNPTALTAPYPAWEERVISSTLLNPYNGQTVRFGIQCVSPDAYMFMVDDFKVTTTGLSVNESLSQKFSAYPNPANNFVTISNNANDAFTNVTINDINGRTVKTVKVNNLTEVQIDINELNSGVYFMNITTDSGIAVKKLIKN</sequence>
<dbReference type="NCBIfam" id="TIGR04183">
    <property type="entry name" value="Por_Secre_tail"/>
    <property type="match status" value="1"/>
</dbReference>
<comment type="caution">
    <text evidence="4">The sequence shown here is derived from an EMBL/GenBank/DDBJ whole genome shotgun (WGS) entry which is preliminary data.</text>
</comment>
<organism evidence="4 5">
    <name type="scientific">Flavobacterium cheonanense</name>
    <dbReference type="NCBI Taxonomy" id="706183"/>
    <lineage>
        <taxon>Bacteria</taxon>
        <taxon>Pseudomonadati</taxon>
        <taxon>Bacteroidota</taxon>
        <taxon>Flavobacteriia</taxon>
        <taxon>Flavobacteriales</taxon>
        <taxon>Flavobacteriaceae</taxon>
        <taxon>Flavobacterium</taxon>
    </lineage>
</organism>
<feature type="chain" id="PRO_5046027010" description="Secretion system C-terminal sorting domain-containing protein" evidence="2">
    <location>
        <begin position="19"/>
        <end position="313"/>
    </location>
</feature>
<protein>
    <recommendedName>
        <fullName evidence="3">Secretion system C-terminal sorting domain-containing protein</fullName>
    </recommendedName>
</protein>
<dbReference type="Proteomes" id="UP001500367">
    <property type="component" value="Unassembled WGS sequence"/>
</dbReference>
<keyword evidence="5" id="KW-1185">Reference proteome</keyword>
<evidence type="ECO:0000313" key="4">
    <source>
        <dbReference type="EMBL" id="GAA4065862.1"/>
    </source>
</evidence>
<keyword evidence="1 2" id="KW-0732">Signal</keyword>
<reference evidence="5" key="1">
    <citation type="journal article" date="2019" name="Int. J. Syst. Evol. Microbiol.">
        <title>The Global Catalogue of Microorganisms (GCM) 10K type strain sequencing project: providing services to taxonomists for standard genome sequencing and annotation.</title>
        <authorList>
            <consortium name="The Broad Institute Genomics Platform"/>
            <consortium name="The Broad Institute Genome Sequencing Center for Infectious Disease"/>
            <person name="Wu L."/>
            <person name="Ma J."/>
        </authorList>
    </citation>
    <scope>NUCLEOTIDE SEQUENCE [LARGE SCALE GENOMIC DNA]</scope>
    <source>
        <strain evidence="5">JCM 17069</strain>
    </source>
</reference>
<accession>A0ABP7VEZ3</accession>
<dbReference type="NCBIfam" id="NF038128">
    <property type="entry name" value="choice_anch_J"/>
    <property type="match status" value="1"/>
</dbReference>
<proteinExistence type="predicted"/>
<feature type="signal peptide" evidence="2">
    <location>
        <begin position="1"/>
        <end position="18"/>
    </location>
</feature>
<dbReference type="RefSeq" id="WP_344815524.1">
    <property type="nucleotide sequence ID" value="NZ_BAABCT010000002.1"/>
</dbReference>
<evidence type="ECO:0000256" key="1">
    <source>
        <dbReference type="ARBA" id="ARBA00022729"/>
    </source>
</evidence>
<gene>
    <name evidence="4" type="ORF">GCM10022389_08250</name>
</gene>
<evidence type="ECO:0000256" key="2">
    <source>
        <dbReference type="SAM" id="SignalP"/>
    </source>
</evidence>
<dbReference type="Pfam" id="PF18962">
    <property type="entry name" value="Por_Secre_tail"/>
    <property type="match status" value="1"/>
</dbReference>
<evidence type="ECO:0000259" key="3">
    <source>
        <dbReference type="Pfam" id="PF18962"/>
    </source>
</evidence>
<evidence type="ECO:0000313" key="5">
    <source>
        <dbReference type="Proteomes" id="UP001500367"/>
    </source>
</evidence>
<name>A0ABP7VEZ3_9FLAO</name>
<dbReference type="Gene3D" id="2.60.40.3080">
    <property type="match status" value="1"/>
</dbReference>
<feature type="domain" description="Secretion system C-terminal sorting" evidence="3">
    <location>
        <begin position="241"/>
        <end position="311"/>
    </location>
</feature>
<dbReference type="Gene3D" id="2.60.120.200">
    <property type="match status" value="1"/>
</dbReference>